<dbReference type="PANTHER" id="PTHR47018:SF1">
    <property type="entry name" value="TESMIN_TSO1-LIKE CXC DOMAIN-CONTAINING PROTEIN"/>
    <property type="match status" value="1"/>
</dbReference>
<dbReference type="AlphaFoldDB" id="A0A6J8BBQ9"/>
<evidence type="ECO:0000313" key="2">
    <source>
        <dbReference type="Proteomes" id="UP000507470"/>
    </source>
</evidence>
<keyword evidence="2" id="KW-1185">Reference proteome</keyword>
<organism evidence="1 2">
    <name type="scientific">Mytilus coruscus</name>
    <name type="common">Sea mussel</name>
    <dbReference type="NCBI Taxonomy" id="42192"/>
    <lineage>
        <taxon>Eukaryota</taxon>
        <taxon>Metazoa</taxon>
        <taxon>Spiralia</taxon>
        <taxon>Lophotrochozoa</taxon>
        <taxon>Mollusca</taxon>
        <taxon>Bivalvia</taxon>
        <taxon>Autobranchia</taxon>
        <taxon>Pteriomorphia</taxon>
        <taxon>Mytilida</taxon>
        <taxon>Mytiloidea</taxon>
        <taxon>Mytilidae</taxon>
        <taxon>Mytilinae</taxon>
        <taxon>Mytilus</taxon>
    </lineage>
</organism>
<dbReference type="OrthoDB" id="8060926at2759"/>
<dbReference type="Proteomes" id="UP000507470">
    <property type="component" value="Unassembled WGS sequence"/>
</dbReference>
<dbReference type="PANTHER" id="PTHR47018">
    <property type="entry name" value="CXC DOMAIN-CONTAINING PROTEIN-RELATED"/>
    <property type="match status" value="1"/>
</dbReference>
<sequence>MFLQAIEILLQNVRTEREGNWSLHLNSTAAMLPYIYITNRINYSRWLPVYPLDMLSLPLDVELAFQRGEFSIRQKPGKFNGVWSDMATEKSVIKHSKGCDGISGITRQKPTLMRWSLTRHVLADFTSEMKTRSGCSNDKSVENDEVKPIALIRDEDQVQKIVDHVLEKMTDPFATELNPPSLINSSTGMHASKDIQTSLTSAVDDGNTMARSFIDEAFAEGKTRSFFGSTPRSKLKTFEDLTKTTKLKCRKGEILNLHINPELVFRRALVLANSRDDVNVEKVLSFPIGPIPTALFHDYGTMTNHVNPIFAINSKTRHRIVTLSPSSINRIPF</sequence>
<evidence type="ECO:0000313" key="1">
    <source>
        <dbReference type="EMBL" id="CAC5381043.1"/>
    </source>
</evidence>
<gene>
    <name evidence="1" type="ORF">MCOR_16959</name>
</gene>
<name>A0A6J8BBQ9_MYTCO</name>
<dbReference type="EMBL" id="CACVKT020002971">
    <property type="protein sequence ID" value="CAC5381043.1"/>
    <property type="molecule type" value="Genomic_DNA"/>
</dbReference>
<protein>
    <submittedName>
        <fullName evidence="1">Uncharacterized protein</fullName>
    </submittedName>
</protein>
<reference evidence="1 2" key="1">
    <citation type="submission" date="2020-06" db="EMBL/GenBank/DDBJ databases">
        <authorList>
            <person name="Li R."/>
            <person name="Bekaert M."/>
        </authorList>
    </citation>
    <scope>NUCLEOTIDE SEQUENCE [LARGE SCALE GENOMIC DNA]</scope>
    <source>
        <strain evidence="2">wild</strain>
    </source>
</reference>
<accession>A0A6J8BBQ9</accession>
<proteinExistence type="predicted"/>